<feature type="binding site" evidence="9">
    <location>
        <position position="281"/>
    </location>
    <ligand>
        <name>Zn(2+)</name>
        <dbReference type="ChEBI" id="CHEBI:29105"/>
        <label>2</label>
    </ligand>
</feature>
<evidence type="ECO:0000256" key="4">
    <source>
        <dbReference type="ARBA" id="ARBA00022771"/>
    </source>
</evidence>
<dbReference type="Gene3D" id="6.10.140.1740">
    <property type="match status" value="1"/>
</dbReference>
<evidence type="ECO:0000256" key="2">
    <source>
        <dbReference type="ARBA" id="ARBA00010210"/>
    </source>
</evidence>
<dbReference type="GO" id="GO:0008270">
    <property type="term" value="F:zinc ion binding"/>
    <property type="evidence" value="ECO:0007669"/>
    <property type="project" value="UniProtKB-KW"/>
</dbReference>
<evidence type="ECO:0000256" key="6">
    <source>
        <dbReference type="ARBA" id="ARBA00022853"/>
    </source>
</evidence>
<dbReference type="InterPro" id="IPR019787">
    <property type="entry name" value="Znf_PHD-finger"/>
</dbReference>
<dbReference type="SMART" id="SM00249">
    <property type="entry name" value="PHD"/>
    <property type="match status" value="1"/>
</dbReference>
<dbReference type="AlphaFoldDB" id="A0A3G2SAK6"/>
<dbReference type="EMBL" id="CP033155">
    <property type="protein sequence ID" value="AYO44910.1"/>
    <property type="molecule type" value="Genomic_DNA"/>
</dbReference>
<protein>
    <recommendedName>
        <fullName evidence="11">Chromatin modification-related protein</fullName>
    </recommendedName>
</protein>
<dbReference type="GO" id="GO:0006325">
    <property type="term" value="P:chromatin organization"/>
    <property type="evidence" value="ECO:0007669"/>
    <property type="project" value="UniProtKB-KW"/>
</dbReference>
<dbReference type="GO" id="GO:0000785">
    <property type="term" value="C:chromatin"/>
    <property type="evidence" value="ECO:0007669"/>
    <property type="project" value="UniProtKB-ARBA"/>
</dbReference>
<comment type="subunit">
    <text evidence="11">Component of an histone acetyltransferase complex. Interacts with H3K4me3 and to a lesser extent with H3K4me2.</text>
</comment>
<name>A0A3G2SAK6_MALR7</name>
<dbReference type="VEuPathDB" id="FungiDB:DNF11_3960"/>
<feature type="compositionally biased region" description="Basic residues" evidence="12">
    <location>
        <begin position="1"/>
        <end position="18"/>
    </location>
</feature>
<feature type="site" description="Histone H3K4me3 binding" evidence="8">
    <location>
        <position position="252"/>
    </location>
</feature>
<dbReference type="PROSITE" id="PS01359">
    <property type="entry name" value="ZF_PHD_1"/>
    <property type="match status" value="1"/>
</dbReference>
<evidence type="ECO:0000313" key="14">
    <source>
        <dbReference type="EMBL" id="AYO44910.1"/>
    </source>
</evidence>
<sequence length="306" mass="34939">MPRRKSGAGRVTPSRRHKKDDDAPIHVSDREREVFQAEIGGRAERWAEEYADIVEQLPLELQRTFHLLRELDQRSETAKTDMDSVWKAYSCARAESSDEAQRYAHLMRLRDTSQQSISLAEEKLALALSAYDTVDRQIRRLDNDLLKNERSLYAGLRHELEGHDDTLQTPVPKETDRFSPAGQLLTFWSGLVSLDPLVCLAYLQEHMQKQAPEPSTPPTHALVPLDTIEADPSEPRYCYCDRFSYGDMVACDNDDCPREWFHIGCVGLDQPPKGTWYCQFCAPPHWKGPGQQIPPHAPHRPPPRAS</sequence>
<evidence type="ECO:0000256" key="9">
    <source>
        <dbReference type="PIRSR" id="PIRSR628651-51"/>
    </source>
</evidence>
<evidence type="ECO:0000259" key="13">
    <source>
        <dbReference type="PROSITE" id="PS50016"/>
    </source>
</evidence>
<dbReference type="PROSITE" id="PS50016">
    <property type="entry name" value="ZF_PHD_2"/>
    <property type="match status" value="1"/>
</dbReference>
<dbReference type="CDD" id="cd16859">
    <property type="entry name" value="ING_ING4_5"/>
    <property type="match status" value="1"/>
</dbReference>
<comment type="similarity">
    <text evidence="2 11">Belongs to the ING family.</text>
</comment>
<dbReference type="OrthoDB" id="5411773at2759"/>
<dbReference type="STRING" id="425264.A0A3G2SAK6"/>
<evidence type="ECO:0000256" key="12">
    <source>
        <dbReference type="SAM" id="MobiDB-lite"/>
    </source>
</evidence>
<feature type="region of interest" description="Disordered" evidence="12">
    <location>
        <begin position="1"/>
        <end position="29"/>
    </location>
</feature>
<evidence type="ECO:0000313" key="15">
    <source>
        <dbReference type="Proteomes" id="UP000269793"/>
    </source>
</evidence>
<dbReference type="Gene3D" id="3.30.40.10">
    <property type="entry name" value="Zinc/RING finger domain, C3HC4 (zinc finger)"/>
    <property type="match status" value="1"/>
</dbReference>
<dbReference type="PANTHER" id="PTHR10333">
    <property type="entry name" value="INHIBITOR OF GROWTH PROTEIN"/>
    <property type="match status" value="1"/>
</dbReference>
<feature type="binding site" evidence="9">
    <location>
        <position position="251"/>
    </location>
    <ligand>
        <name>Zn(2+)</name>
        <dbReference type="ChEBI" id="CHEBI:29105"/>
        <label>2</label>
    </ligand>
</feature>
<dbReference type="CDD" id="cd15505">
    <property type="entry name" value="PHD_ING"/>
    <property type="match status" value="1"/>
</dbReference>
<reference evidence="14 15" key="1">
    <citation type="submission" date="2018-10" db="EMBL/GenBank/DDBJ databases">
        <title>Complete genome sequence of Malassezia restricta CBS 7877.</title>
        <authorList>
            <person name="Morand S.C."/>
            <person name="Bertignac M."/>
            <person name="Iltis A."/>
            <person name="Kolder I."/>
            <person name="Pirovano W."/>
            <person name="Jourdain R."/>
            <person name="Clavaud C."/>
        </authorList>
    </citation>
    <scope>NUCLEOTIDE SEQUENCE [LARGE SCALE GENOMIC DNA]</scope>
    <source>
        <strain evidence="14 15">CBS 7877</strain>
    </source>
</reference>
<feature type="binding site" evidence="9">
    <location>
        <position position="256"/>
    </location>
    <ligand>
        <name>Zn(2+)</name>
        <dbReference type="ChEBI" id="CHEBI:29105"/>
        <label>2</label>
    </ligand>
</feature>
<accession>A0A3G2SAK6</accession>
<evidence type="ECO:0000256" key="3">
    <source>
        <dbReference type="ARBA" id="ARBA00022723"/>
    </source>
</evidence>
<dbReference type="Proteomes" id="UP000269793">
    <property type="component" value="Chromosome VIII"/>
</dbReference>
<dbReference type="InterPro" id="IPR001965">
    <property type="entry name" value="Znf_PHD"/>
</dbReference>
<dbReference type="SMART" id="SM01408">
    <property type="entry name" value="ING"/>
    <property type="match status" value="1"/>
</dbReference>
<dbReference type="InterPro" id="IPR013083">
    <property type="entry name" value="Znf_RING/FYVE/PHD"/>
</dbReference>
<feature type="site" description="Histone H3K4me3 binding" evidence="8">
    <location>
        <position position="248"/>
    </location>
</feature>
<dbReference type="Pfam" id="PF12998">
    <property type="entry name" value="ING"/>
    <property type="match status" value="1"/>
</dbReference>
<feature type="compositionally biased region" description="Basic and acidic residues" evidence="12">
    <location>
        <begin position="19"/>
        <end position="29"/>
    </location>
</feature>
<evidence type="ECO:0000256" key="1">
    <source>
        <dbReference type="ARBA" id="ARBA00004123"/>
    </source>
</evidence>
<keyword evidence="7 11" id="KW-0539">Nucleus</keyword>
<feature type="site" description="Histone H3K4me3 binding" evidence="8">
    <location>
        <position position="260"/>
    </location>
</feature>
<dbReference type="SUPFAM" id="SSF57903">
    <property type="entry name" value="FYVE/PHD zinc finger"/>
    <property type="match status" value="1"/>
</dbReference>
<keyword evidence="6 11" id="KW-0156">Chromatin regulator</keyword>
<dbReference type="InterPro" id="IPR019786">
    <property type="entry name" value="Zinc_finger_PHD-type_CS"/>
</dbReference>
<evidence type="ECO:0000256" key="10">
    <source>
        <dbReference type="PROSITE-ProRule" id="PRU00146"/>
    </source>
</evidence>
<dbReference type="GO" id="GO:0005634">
    <property type="term" value="C:nucleus"/>
    <property type="evidence" value="ECO:0007669"/>
    <property type="project" value="UniProtKB-SubCell"/>
</dbReference>
<feature type="binding site" evidence="9">
    <location>
        <position position="278"/>
    </location>
    <ligand>
        <name>Zn(2+)</name>
        <dbReference type="ChEBI" id="CHEBI:29105"/>
        <label>2</label>
    </ligand>
</feature>
<comment type="domain">
    <text evidence="11">The PHD-type zinc finger mediates the binding to H3K4me3.</text>
</comment>
<gene>
    <name evidence="14" type="primary">ING4</name>
    <name evidence="14" type="ORF">DNF11_3960</name>
</gene>
<feature type="domain" description="PHD-type" evidence="13">
    <location>
        <begin position="235"/>
        <end position="284"/>
    </location>
</feature>
<dbReference type="InterPro" id="IPR028651">
    <property type="entry name" value="ING_fam"/>
</dbReference>
<comment type="function">
    <text evidence="11">Component of an histone acetyltransferase complex.</text>
</comment>
<organism evidence="14 15">
    <name type="scientific">Malassezia restricta (strain ATCC 96810 / NBRC 103918 / CBS 7877)</name>
    <name type="common">Seborrheic dermatitis infection agent</name>
    <dbReference type="NCBI Taxonomy" id="425264"/>
    <lineage>
        <taxon>Eukaryota</taxon>
        <taxon>Fungi</taxon>
        <taxon>Dikarya</taxon>
        <taxon>Basidiomycota</taxon>
        <taxon>Ustilaginomycotina</taxon>
        <taxon>Malasseziomycetes</taxon>
        <taxon>Malasseziales</taxon>
        <taxon>Malasseziaceae</taxon>
        <taxon>Malassezia</taxon>
    </lineage>
</organism>
<feature type="binding site" evidence="9">
    <location>
        <position position="265"/>
    </location>
    <ligand>
        <name>Zn(2+)</name>
        <dbReference type="ChEBI" id="CHEBI:29105"/>
        <label>1</label>
    </ligand>
</feature>
<feature type="binding site" evidence="9">
    <location>
        <position position="262"/>
    </location>
    <ligand>
        <name>Zn(2+)</name>
        <dbReference type="ChEBI" id="CHEBI:29105"/>
        <label>1</label>
    </ligand>
</feature>
<comment type="subcellular location">
    <subcellularLocation>
        <location evidence="1 11">Nucleus</location>
    </subcellularLocation>
</comment>
<feature type="binding site" evidence="9">
    <location>
        <position position="240"/>
    </location>
    <ligand>
        <name>Zn(2+)</name>
        <dbReference type="ChEBI" id="CHEBI:29105"/>
        <label>1</label>
    </ligand>
</feature>
<dbReference type="GO" id="GO:0006355">
    <property type="term" value="P:regulation of DNA-templated transcription"/>
    <property type="evidence" value="ECO:0007669"/>
    <property type="project" value="TreeGrafter"/>
</dbReference>
<evidence type="ECO:0000256" key="8">
    <source>
        <dbReference type="PIRSR" id="PIRSR628651-50"/>
    </source>
</evidence>
<keyword evidence="5 9" id="KW-0862">Zinc</keyword>
<dbReference type="PANTHER" id="PTHR10333:SF42">
    <property type="entry name" value="INHIBITOR OF GROWTH PROTEIN 5"/>
    <property type="match status" value="1"/>
</dbReference>
<keyword evidence="4 10" id="KW-0863">Zinc-finger</keyword>
<proteinExistence type="inferred from homology"/>
<keyword evidence="15" id="KW-1185">Reference proteome</keyword>
<evidence type="ECO:0000256" key="11">
    <source>
        <dbReference type="RuleBase" id="RU361213"/>
    </source>
</evidence>
<feature type="binding site" evidence="9">
    <location>
        <position position="238"/>
    </location>
    <ligand>
        <name>Zn(2+)</name>
        <dbReference type="ChEBI" id="CHEBI:29105"/>
        <label>1</label>
    </ligand>
</feature>
<feature type="site" description="Histone H3K4me3 binding" evidence="8">
    <location>
        <position position="237"/>
    </location>
</feature>
<keyword evidence="3 9" id="KW-0479">Metal-binding</keyword>
<dbReference type="InterPro" id="IPR011011">
    <property type="entry name" value="Znf_FYVE_PHD"/>
</dbReference>
<evidence type="ECO:0000256" key="7">
    <source>
        <dbReference type="ARBA" id="ARBA00023242"/>
    </source>
</evidence>
<dbReference type="InterPro" id="IPR024610">
    <property type="entry name" value="ING_N_histone-binding"/>
</dbReference>
<evidence type="ECO:0000256" key="5">
    <source>
        <dbReference type="ARBA" id="ARBA00022833"/>
    </source>
</evidence>